<comment type="caution">
    <text evidence="3">The sequence shown here is derived from an EMBL/GenBank/DDBJ whole genome shotgun (WGS) entry which is preliminary data.</text>
</comment>
<name>A0A6L4MWU4_BIFAD</name>
<dbReference type="Proteomes" id="UP000470926">
    <property type="component" value="Unassembled WGS sequence"/>
</dbReference>
<reference evidence="3 4" key="1">
    <citation type="journal article" date="2019" name="Nat. Med.">
        <title>A library of human gut bacterial isolates paired with longitudinal multiomics data enables mechanistic microbiome research.</title>
        <authorList>
            <person name="Poyet M."/>
            <person name="Groussin M."/>
            <person name="Gibbons S.M."/>
            <person name="Avila-Pacheco J."/>
            <person name="Jiang X."/>
            <person name="Kearney S.M."/>
            <person name="Perrotta A.R."/>
            <person name="Berdy B."/>
            <person name="Zhao S."/>
            <person name="Lieberman T.D."/>
            <person name="Swanson P.K."/>
            <person name="Smith M."/>
            <person name="Roesemann S."/>
            <person name="Alexander J.E."/>
            <person name="Rich S.A."/>
            <person name="Livny J."/>
            <person name="Vlamakis H."/>
            <person name="Clish C."/>
            <person name="Bullock K."/>
            <person name="Deik A."/>
            <person name="Scott J."/>
            <person name="Pierce K.A."/>
            <person name="Xavier R.J."/>
            <person name="Alm E.J."/>
        </authorList>
    </citation>
    <scope>NUCLEOTIDE SEQUENCE [LARGE SCALE GENOMIC DNA]</scope>
    <source>
        <strain evidence="3 4">BIOML-A26</strain>
    </source>
</reference>
<feature type="chain" id="PRO_5030158145" evidence="2">
    <location>
        <begin position="33"/>
        <end position="385"/>
    </location>
</feature>
<proteinExistence type="predicted"/>
<dbReference type="AlphaFoldDB" id="A0A6L4MWU4"/>
<organism evidence="3 4">
    <name type="scientific">Bifidobacterium adolescentis</name>
    <dbReference type="NCBI Taxonomy" id="1680"/>
    <lineage>
        <taxon>Bacteria</taxon>
        <taxon>Bacillati</taxon>
        <taxon>Actinomycetota</taxon>
        <taxon>Actinomycetes</taxon>
        <taxon>Bifidobacteriales</taxon>
        <taxon>Bifidobacteriaceae</taxon>
        <taxon>Bifidobacterium</taxon>
    </lineage>
</organism>
<evidence type="ECO:0000256" key="2">
    <source>
        <dbReference type="SAM" id="SignalP"/>
    </source>
</evidence>
<protein>
    <submittedName>
        <fullName evidence="3">InlB B-repeat-containing protein</fullName>
    </submittedName>
</protein>
<keyword evidence="2" id="KW-0732">Signal</keyword>
<feature type="signal peptide" evidence="2">
    <location>
        <begin position="1"/>
        <end position="32"/>
    </location>
</feature>
<evidence type="ECO:0000313" key="3">
    <source>
        <dbReference type="EMBL" id="KAB6029406.1"/>
    </source>
</evidence>
<dbReference type="Gene3D" id="2.60.40.4270">
    <property type="entry name" value="Listeria-Bacteroides repeat domain"/>
    <property type="match status" value="1"/>
</dbReference>
<gene>
    <name evidence="3" type="ORF">GA542_06865</name>
</gene>
<accession>A0A6L4MWU4</accession>
<evidence type="ECO:0000256" key="1">
    <source>
        <dbReference type="SAM" id="MobiDB-lite"/>
    </source>
</evidence>
<feature type="region of interest" description="Disordered" evidence="1">
    <location>
        <begin position="179"/>
        <end position="202"/>
    </location>
</feature>
<dbReference type="EMBL" id="WDFR01000003">
    <property type="protein sequence ID" value="KAB6029406.1"/>
    <property type="molecule type" value="Genomic_DNA"/>
</dbReference>
<evidence type="ECO:0000313" key="4">
    <source>
        <dbReference type="Proteomes" id="UP000470926"/>
    </source>
</evidence>
<dbReference type="InterPro" id="IPR042229">
    <property type="entry name" value="Listeria/Bacterioides_rpt_sf"/>
</dbReference>
<sequence>MGASHLERALESACVVAAAVCMAVGLAPFASADDTTADAARLPDHIVNGDFEYQHDWFREHTAYGWTAVIPSTGLNWNDRTKSYQPGPDDWNESEFGWHSTQVDGTNGEPGEQKAGAVELQGLTRVNTLAEIVAAQPDTSIYQDIRVTPGNTYHWSLKHQSNFARHVDRMQVLIGEPGKETPQQATRTKTNGGTDGTGDVGTDIATTNITDKDSRNWETYEGDWTCPEGVTVARFTFKSIDAPSRNNGNLVDDIGFGQSTTLRYDPNGGAGAIADQTVGVNMPAYTATDGYTFAGHGLASWNTKPDGTGDSCKPGDMISIDKPTTLYAQWADTTQTAMPETGGTLTNRNLTTILGGGLAFWPSCQSCRQDGAGADRNVREGGVTC</sequence>